<gene>
    <name evidence="2" type="ORF">O181_041568</name>
</gene>
<protein>
    <submittedName>
        <fullName evidence="2">Uncharacterized protein</fullName>
    </submittedName>
</protein>
<evidence type="ECO:0000313" key="2">
    <source>
        <dbReference type="EMBL" id="MBW0501853.1"/>
    </source>
</evidence>
<name>A0A9Q3DJE6_9BASI</name>
<dbReference type="OrthoDB" id="3268646at2759"/>
<comment type="caution">
    <text evidence="2">The sequence shown here is derived from an EMBL/GenBank/DDBJ whole genome shotgun (WGS) entry which is preliminary data.</text>
</comment>
<evidence type="ECO:0000256" key="1">
    <source>
        <dbReference type="SAM" id="MobiDB-lite"/>
    </source>
</evidence>
<accession>A0A9Q3DJE6</accession>
<dbReference type="Proteomes" id="UP000765509">
    <property type="component" value="Unassembled WGS sequence"/>
</dbReference>
<dbReference type="AlphaFoldDB" id="A0A9Q3DJE6"/>
<organism evidence="2 3">
    <name type="scientific">Austropuccinia psidii MF-1</name>
    <dbReference type="NCBI Taxonomy" id="1389203"/>
    <lineage>
        <taxon>Eukaryota</taxon>
        <taxon>Fungi</taxon>
        <taxon>Dikarya</taxon>
        <taxon>Basidiomycota</taxon>
        <taxon>Pucciniomycotina</taxon>
        <taxon>Pucciniomycetes</taxon>
        <taxon>Pucciniales</taxon>
        <taxon>Sphaerophragmiaceae</taxon>
        <taxon>Austropuccinia</taxon>
    </lineage>
</organism>
<feature type="region of interest" description="Disordered" evidence="1">
    <location>
        <begin position="1"/>
        <end position="24"/>
    </location>
</feature>
<keyword evidence="3" id="KW-1185">Reference proteome</keyword>
<evidence type="ECO:0000313" key="3">
    <source>
        <dbReference type="Proteomes" id="UP000765509"/>
    </source>
</evidence>
<reference evidence="2" key="1">
    <citation type="submission" date="2021-03" db="EMBL/GenBank/DDBJ databases">
        <title>Draft genome sequence of rust myrtle Austropuccinia psidii MF-1, a brazilian biotype.</title>
        <authorList>
            <person name="Quecine M.C."/>
            <person name="Pachon D.M.R."/>
            <person name="Bonatelli M.L."/>
            <person name="Correr F.H."/>
            <person name="Franceschini L.M."/>
            <person name="Leite T.F."/>
            <person name="Margarido G.R.A."/>
            <person name="Almeida C.A."/>
            <person name="Ferrarezi J.A."/>
            <person name="Labate C.A."/>
        </authorList>
    </citation>
    <scope>NUCLEOTIDE SEQUENCE</scope>
    <source>
        <strain evidence="2">MF-1</strain>
    </source>
</reference>
<proteinExistence type="predicted"/>
<dbReference type="EMBL" id="AVOT02016524">
    <property type="protein sequence ID" value="MBW0501853.1"/>
    <property type="molecule type" value="Genomic_DNA"/>
</dbReference>
<sequence>MESAARTHGKKTKSRQFPPEPTGDAAILRIFRPQKPSPSPTPKTFTTSIPGTLQRAARFAKMVHITTPTQQPERVTIPARKIVKIKAKDYNLNFYGIDVEYFIKRAERIESIEGANERDLVMKIAFWSGDKDIRY</sequence>